<dbReference type="SUPFAM" id="SSF101960">
    <property type="entry name" value="Stabilizer of iron transporter SufD"/>
    <property type="match status" value="1"/>
</dbReference>
<keyword evidence="4" id="KW-1185">Reference proteome</keyword>
<dbReference type="GO" id="GO:0016226">
    <property type="term" value="P:iron-sulfur cluster assembly"/>
    <property type="evidence" value="ECO:0007669"/>
    <property type="project" value="InterPro"/>
</dbReference>
<dbReference type="PANTHER" id="PTHR30508:SF1">
    <property type="entry name" value="UPF0051 PROTEIN ABCI8, CHLOROPLASTIC-RELATED"/>
    <property type="match status" value="1"/>
</dbReference>
<accession>A0A1C7IA61</accession>
<gene>
    <name evidence="3" type="ORF">A4V09_06275</name>
</gene>
<comment type="similarity">
    <text evidence="1">Belongs to the iron-sulfur cluster assembly SufBD family.</text>
</comment>
<organism evidence="3 4">
    <name type="scientific">Blautia pseudococcoides</name>
    <dbReference type="NCBI Taxonomy" id="1796616"/>
    <lineage>
        <taxon>Bacteria</taxon>
        <taxon>Bacillati</taxon>
        <taxon>Bacillota</taxon>
        <taxon>Clostridia</taxon>
        <taxon>Lachnospirales</taxon>
        <taxon>Lachnospiraceae</taxon>
        <taxon>Blautia</taxon>
    </lineage>
</organism>
<evidence type="ECO:0000313" key="3">
    <source>
        <dbReference type="EMBL" id="ANU75409.1"/>
    </source>
</evidence>
<dbReference type="InterPro" id="IPR055346">
    <property type="entry name" value="Fe-S_cluster_assembly_SufBD"/>
</dbReference>
<dbReference type="InterPro" id="IPR037284">
    <property type="entry name" value="SUF_FeS_clus_asmbl_SufBD_sf"/>
</dbReference>
<dbReference type="Proteomes" id="UP000092574">
    <property type="component" value="Chromosome"/>
</dbReference>
<dbReference type="AlphaFoldDB" id="A0A1C7IA61"/>
<evidence type="ECO:0000313" key="4">
    <source>
        <dbReference type="Proteomes" id="UP000092574"/>
    </source>
</evidence>
<dbReference type="STRING" id="1796616.A4V09_06275"/>
<sequence length="306" mass="33022">MNRIAEKLLRIISDYADGFKGAFNIREDGQCVGRQSTPNIRIDTKEDAPGLVIHVSPNAQKEVVYIPACVTHGAVDDLVYNDFYVGAGADVTIIAGCGVHTDSGDMARHSGIHRFFLEKGAHVLYKEKHIGTGSGTGEKRIDPVTNAFLLEDSVLEMDTVQLQGVDSTVRKTTARLAARAKLIIHESILTEKNETAETDFTVSMDGEDSAVDLISRSVAKGSSRQAYHSCIMGNCRCNGHSECDAILADHGTVNASPELYAGSIDAVLIHEAAIGKIAGEQIIKLRTLGLTEEQAEEKIIEGFLRA</sequence>
<dbReference type="OrthoDB" id="9782689at2"/>
<dbReference type="PANTHER" id="PTHR30508">
    <property type="entry name" value="FES CLUSTER ASSEMBLY PROTEIN SUF"/>
    <property type="match status" value="1"/>
</dbReference>
<evidence type="ECO:0000259" key="2">
    <source>
        <dbReference type="Pfam" id="PF01458"/>
    </source>
</evidence>
<evidence type="ECO:0000256" key="1">
    <source>
        <dbReference type="ARBA" id="ARBA00043967"/>
    </source>
</evidence>
<name>A0A1C7IA61_9FIRM</name>
<dbReference type="InterPro" id="IPR000825">
    <property type="entry name" value="SUF_FeS_clus_asmbl_SufBD_core"/>
</dbReference>
<reference evidence="3" key="1">
    <citation type="submission" date="2017-04" db="EMBL/GenBank/DDBJ databases">
        <title>Complete Genome Sequences of Twelve Strains of a Stable Defined Moderately Diverse Mouse Microbiota 2 (sDMDMm2).</title>
        <authorList>
            <person name="Uchimura Y."/>
            <person name="Wyss M."/>
            <person name="Brugiroux S."/>
            <person name="Limenitakis J.P."/>
            <person name="Stecher B."/>
            <person name="McCoy K.D."/>
            <person name="Macpherson A.J."/>
        </authorList>
    </citation>
    <scope>NUCLEOTIDE SEQUENCE</scope>
    <source>
        <strain evidence="3">YL58</strain>
    </source>
</reference>
<dbReference type="EMBL" id="CP015405">
    <property type="protein sequence ID" value="ANU75409.1"/>
    <property type="molecule type" value="Genomic_DNA"/>
</dbReference>
<dbReference type="Pfam" id="PF01458">
    <property type="entry name" value="SUFBD_core"/>
    <property type="match status" value="1"/>
</dbReference>
<protein>
    <submittedName>
        <fullName evidence="3">ABC transporter permease</fullName>
    </submittedName>
</protein>
<proteinExistence type="inferred from homology"/>
<dbReference type="KEGG" id="byl:A4V09_06275"/>
<feature type="domain" description="SUF system FeS cluster assembly SufBD core" evidence="2">
    <location>
        <begin position="85"/>
        <end position="303"/>
    </location>
</feature>